<dbReference type="PANTHER" id="PTHR12709:SF1">
    <property type="entry name" value="DNA-DIRECTED RNA POLYMERASE III SUBUNIT RPC8"/>
    <property type="match status" value="1"/>
</dbReference>
<dbReference type="OrthoDB" id="10256606at2759"/>
<dbReference type="Gene3D" id="2.40.50.140">
    <property type="entry name" value="Nucleic acid-binding proteins"/>
    <property type="match status" value="1"/>
</dbReference>
<dbReference type="InterPro" id="IPR013238">
    <property type="entry name" value="RNA_pol_III_Rbc25"/>
</dbReference>
<evidence type="ECO:0000256" key="3">
    <source>
        <dbReference type="ARBA" id="ARBA00022478"/>
    </source>
</evidence>
<dbReference type="CDD" id="cd04330">
    <property type="entry name" value="RNAP_III_Rpc25_N"/>
    <property type="match status" value="1"/>
</dbReference>
<keyword evidence="10" id="KW-1185">Reference proteome</keyword>
<dbReference type="InterPro" id="IPR005576">
    <property type="entry name" value="Rpb7-like_N"/>
</dbReference>
<dbReference type="PANTHER" id="PTHR12709">
    <property type="entry name" value="DNA-DIRECTED RNA POLYMERASE II, III"/>
    <property type="match status" value="1"/>
</dbReference>
<dbReference type="AlphaFoldDB" id="A0A077Z7I0"/>
<feature type="domain" description="RNA polymerase Rpb7-like N-terminal" evidence="7">
    <location>
        <begin position="10"/>
        <end position="59"/>
    </location>
</feature>
<reference evidence="9" key="2">
    <citation type="submission" date="2014-03" db="EMBL/GenBank/DDBJ databases">
        <title>The whipworm genome and dual-species transcriptomics of an intimate host-pathogen interaction.</title>
        <authorList>
            <person name="Foth B.J."/>
            <person name="Tsai I.J."/>
            <person name="Reid A.J."/>
            <person name="Bancroft A.J."/>
            <person name="Nichol S."/>
            <person name="Tracey A."/>
            <person name="Holroyd N."/>
            <person name="Cotton J.A."/>
            <person name="Stanley E.J."/>
            <person name="Zarowiecki M."/>
            <person name="Liu J.Z."/>
            <person name="Huckvale T."/>
            <person name="Cooper P.J."/>
            <person name="Grencis R.K."/>
            <person name="Berriman M."/>
        </authorList>
    </citation>
    <scope>NUCLEOTIDE SEQUENCE [LARGE SCALE GENOMIC DNA]</scope>
</reference>
<evidence type="ECO:0000313" key="10">
    <source>
        <dbReference type="Proteomes" id="UP000030665"/>
    </source>
</evidence>
<evidence type="ECO:0000256" key="5">
    <source>
        <dbReference type="ARBA" id="ARBA00023242"/>
    </source>
</evidence>
<sequence length="205" mass="23226">MFKVYTISQVIRTEPHKLKLDFVECLKREINRQFCNKVVLDVGVCVGLYDFQEIGTSRIAHTEGCTYTDVVFRLLIFRPFVGEILYGKISQCDDTGVWVSTLFFAEIFVSAENLPYPSNYSENESAWIWEYETDEGAAQLYMEKGSIVRFRVIDMTFTDVPPTESETDGDGSGPSSENKQAEPSFVLYGTMSECGLGCTSWWDSA</sequence>
<dbReference type="SUPFAM" id="SSF50249">
    <property type="entry name" value="Nucleic acid-binding proteins"/>
    <property type="match status" value="1"/>
</dbReference>
<reference evidence="9" key="1">
    <citation type="submission" date="2014-01" db="EMBL/GenBank/DDBJ databases">
        <authorList>
            <person name="Aslett M."/>
        </authorList>
    </citation>
    <scope>NUCLEOTIDE SEQUENCE</scope>
</reference>
<protein>
    <submittedName>
        <fullName evidence="9">DNA directed RNA polymerase III subunit RPC8</fullName>
    </submittedName>
</protein>
<keyword evidence="5" id="KW-0539">Nucleus</keyword>
<dbReference type="Pfam" id="PF03876">
    <property type="entry name" value="SHS2_Rpb7-N"/>
    <property type="match status" value="1"/>
</dbReference>
<keyword evidence="3" id="KW-0240">DNA-directed RNA polymerase</keyword>
<evidence type="ECO:0000256" key="6">
    <source>
        <dbReference type="SAM" id="MobiDB-lite"/>
    </source>
</evidence>
<dbReference type="EMBL" id="HG805967">
    <property type="protein sequence ID" value="CDW55608.1"/>
    <property type="molecule type" value="Genomic_DNA"/>
</dbReference>
<dbReference type="Proteomes" id="UP000030665">
    <property type="component" value="Unassembled WGS sequence"/>
</dbReference>
<gene>
    <name evidence="9" type="ORF">TTRE_0000388101</name>
</gene>
<dbReference type="GO" id="GO:0006384">
    <property type="term" value="P:transcription initiation at RNA polymerase III promoter"/>
    <property type="evidence" value="ECO:0007669"/>
    <property type="project" value="TreeGrafter"/>
</dbReference>
<keyword evidence="4" id="KW-0804">Transcription</keyword>
<comment type="similarity">
    <text evidence="2">Belongs to the eukaryotic RPB7/RPC8 RNA polymerase subunit family.</text>
</comment>
<evidence type="ECO:0000259" key="8">
    <source>
        <dbReference type="Pfam" id="PF08292"/>
    </source>
</evidence>
<dbReference type="SUPFAM" id="SSF88798">
    <property type="entry name" value="N-terminal, heterodimerisation domain of RBP7 (RpoE)"/>
    <property type="match status" value="1"/>
</dbReference>
<evidence type="ECO:0000256" key="1">
    <source>
        <dbReference type="ARBA" id="ARBA00004123"/>
    </source>
</evidence>
<comment type="subcellular location">
    <subcellularLocation>
        <location evidence="1">Nucleus</location>
    </subcellularLocation>
</comment>
<dbReference type="Pfam" id="PF08292">
    <property type="entry name" value="RNA_pol_Rbc25"/>
    <property type="match status" value="1"/>
</dbReference>
<evidence type="ECO:0000313" key="9">
    <source>
        <dbReference type="EMBL" id="CDW55608.1"/>
    </source>
</evidence>
<proteinExistence type="inferred from homology"/>
<accession>A0A077Z7I0</accession>
<organism evidence="9 10">
    <name type="scientific">Trichuris trichiura</name>
    <name type="common">Whipworm</name>
    <name type="synonym">Trichocephalus trichiurus</name>
    <dbReference type="NCBI Taxonomy" id="36087"/>
    <lineage>
        <taxon>Eukaryota</taxon>
        <taxon>Metazoa</taxon>
        <taxon>Ecdysozoa</taxon>
        <taxon>Nematoda</taxon>
        <taxon>Enoplea</taxon>
        <taxon>Dorylaimia</taxon>
        <taxon>Trichinellida</taxon>
        <taxon>Trichuridae</taxon>
        <taxon>Trichuris</taxon>
    </lineage>
</organism>
<dbReference type="GO" id="GO:0005666">
    <property type="term" value="C:RNA polymerase III complex"/>
    <property type="evidence" value="ECO:0007669"/>
    <property type="project" value="TreeGrafter"/>
</dbReference>
<dbReference type="InterPro" id="IPR045113">
    <property type="entry name" value="Rpb7-like"/>
</dbReference>
<dbReference type="InterPro" id="IPR036898">
    <property type="entry name" value="RNA_pol_Rpb7-like_N_sf"/>
</dbReference>
<feature type="region of interest" description="Disordered" evidence="6">
    <location>
        <begin position="159"/>
        <end position="179"/>
    </location>
</feature>
<evidence type="ECO:0000256" key="4">
    <source>
        <dbReference type="ARBA" id="ARBA00023163"/>
    </source>
</evidence>
<evidence type="ECO:0000259" key="7">
    <source>
        <dbReference type="Pfam" id="PF03876"/>
    </source>
</evidence>
<name>A0A077Z7I0_TRITR</name>
<dbReference type="Gene3D" id="3.30.1490.120">
    <property type="entry name" value="RNA polymerase Rpb7-like, N-terminal domain"/>
    <property type="match status" value="1"/>
</dbReference>
<dbReference type="STRING" id="36087.A0A077Z7I0"/>
<dbReference type="InterPro" id="IPR012340">
    <property type="entry name" value="NA-bd_OB-fold"/>
</dbReference>
<evidence type="ECO:0000256" key="2">
    <source>
        <dbReference type="ARBA" id="ARBA00009307"/>
    </source>
</evidence>
<feature type="domain" description="RNA polymerase III subunit Rpc25" evidence="8">
    <location>
        <begin position="83"/>
        <end position="202"/>
    </location>
</feature>